<name>A0A4Y2HEE8_ARAVE</name>
<comment type="caution">
    <text evidence="2">The sequence shown here is derived from an EMBL/GenBank/DDBJ whole genome shotgun (WGS) entry which is preliminary data.</text>
</comment>
<accession>A0A4Y2HEE8</accession>
<organism evidence="2 3">
    <name type="scientific">Araneus ventricosus</name>
    <name type="common">Orbweaver spider</name>
    <name type="synonym">Epeira ventricosa</name>
    <dbReference type="NCBI Taxonomy" id="182803"/>
    <lineage>
        <taxon>Eukaryota</taxon>
        <taxon>Metazoa</taxon>
        <taxon>Ecdysozoa</taxon>
        <taxon>Arthropoda</taxon>
        <taxon>Chelicerata</taxon>
        <taxon>Arachnida</taxon>
        <taxon>Araneae</taxon>
        <taxon>Araneomorphae</taxon>
        <taxon>Entelegynae</taxon>
        <taxon>Araneoidea</taxon>
        <taxon>Araneidae</taxon>
        <taxon>Araneus</taxon>
    </lineage>
</organism>
<protein>
    <submittedName>
        <fullName evidence="2">Uncharacterized protein</fullName>
    </submittedName>
</protein>
<proteinExistence type="predicted"/>
<feature type="compositionally biased region" description="Acidic residues" evidence="1">
    <location>
        <begin position="95"/>
        <end position="108"/>
    </location>
</feature>
<keyword evidence="3" id="KW-1185">Reference proteome</keyword>
<dbReference type="EMBL" id="BGPR01001882">
    <property type="protein sequence ID" value="GBM63674.1"/>
    <property type="molecule type" value="Genomic_DNA"/>
</dbReference>
<dbReference type="Proteomes" id="UP000499080">
    <property type="component" value="Unassembled WGS sequence"/>
</dbReference>
<gene>
    <name evidence="2" type="ORF">AVEN_112838_1</name>
</gene>
<evidence type="ECO:0000256" key="1">
    <source>
        <dbReference type="SAM" id="MobiDB-lite"/>
    </source>
</evidence>
<evidence type="ECO:0000313" key="3">
    <source>
        <dbReference type="Proteomes" id="UP000499080"/>
    </source>
</evidence>
<feature type="compositionally biased region" description="Basic and acidic residues" evidence="1">
    <location>
        <begin position="118"/>
        <end position="130"/>
    </location>
</feature>
<sequence>MTRTTPEPASPSSDFRPTPVGERLAPYISVAQKLKLRPEPAVNKLYGFGNQRVPVVKSIGRIRANIEVDKIPSNDRPYSTTAHVSQLKAWKYWNEDDDNSSTNSDDEPEMQRHKRTVRKPERYGAFMSDR</sequence>
<feature type="compositionally biased region" description="Polar residues" evidence="1">
    <location>
        <begin position="1"/>
        <end position="15"/>
    </location>
</feature>
<feature type="region of interest" description="Disordered" evidence="1">
    <location>
        <begin position="1"/>
        <end position="20"/>
    </location>
</feature>
<evidence type="ECO:0000313" key="2">
    <source>
        <dbReference type="EMBL" id="GBM63674.1"/>
    </source>
</evidence>
<feature type="region of interest" description="Disordered" evidence="1">
    <location>
        <begin position="93"/>
        <end position="130"/>
    </location>
</feature>
<dbReference type="AlphaFoldDB" id="A0A4Y2HEE8"/>
<reference evidence="2 3" key="1">
    <citation type="journal article" date="2019" name="Sci. Rep.">
        <title>Orb-weaving spider Araneus ventricosus genome elucidates the spidroin gene catalogue.</title>
        <authorList>
            <person name="Kono N."/>
            <person name="Nakamura H."/>
            <person name="Ohtoshi R."/>
            <person name="Moran D.A.P."/>
            <person name="Shinohara A."/>
            <person name="Yoshida Y."/>
            <person name="Fujiwara M."/>
            <person name="Mori M."/>
            <person name="Tomita M."/>
            <person name="Arakawa K."/>
        </authorList>
    </citation>
    <scope>NUCLEOTIDE SEQUENCE [LARGE SCALE GENOMIC DNA]</scope>
</reference>